<reference evidence="1" key="1">
    <citation type="submission" date="2021-02" db="EMBL/GenBank/DDBJ databases">
        <authorList>
            <consortium name="DOE Joint Genome Institute"/>
            <person name="Ahrendt S."/>
            <person name="Looney B.P."/>
            <person name="Miyauchi S."/>
            <person name="Morin E."/>
            <person name="Drula E."/>
            <person name="Courty P.E."/>
            <person name="Chicoki N."/>
            <person name="Fauchery L."/>
            <person name="Kohler A."/>
            <person name="Kuo A."/>
            <person name="Labutti K."/>
            <person name="Pangilinan J."/>
            <person name="Lipzen A."/>
            <person name="Riley R."/>
            <person name="Andreopoulos W."/>
            <person name="He G."/>
            <person name="Johnson J."/>
            <person name="Barry K.W."/>
            <person name="Grigoriev I.V."/>
            <person name="Nagy L."/>
            <person name="Hibbett D."/>
            <person name="Henrissat B."/>
            <person name="Matheny P.B."/>
            <person name="Labbe J."/>
            <person name="Martin F."/>
        </authorList>
    </citation>
    <scope>NUCLEOTIDE SEQUENCE</scope>
    <source>
        <strain evidence="1">FP105234-sp</strain>
    </source>
</reference>
<name>A0ACB8RW80_9AGAM</name>
<accession>A0ACB8RW80</accession>
<organism evidence="1 2">
    <name type="scientific">Auriscalpium vulgare</name>
    <dbReference type="NCBI Taxonomy" id="40419"/>
    <lineage>
        <taxon>Eukaryota</taxon>
        <taxon>Fungi</taxon>
        <taxon>Dikarya</taxon>
        <taxon>Basidiomycota</taxon>
        <taxon>Agaricomycotina</taxon>
        <taxon>Agaricomycetes</taxon>
        <taxon>Russulales</taxon>
        <taxon>Auriscalpiaceae</taxon>
        <taxon>Auriscalpium</taxon>
    </lineage>
</organism>
<dbReference type="EMBL" id="MU275886">
    <property type="protein sequence ID" value="KAI0048484.1"/>
    <property type="molecule type" value="Genomic_DNA"/>
</dbReference>
<gene>
    <name evidence="1" type="ORF">FA95DRAFT_1557995</name>
</gene>
<protein>
    <submittedName>
        <fullName evidence="1">Uncharacterized protein</fullName>
    </submittedName>
</protein>
<keyword evidence="2" id="KW-1185">Reference proteome</keyword>
<evidence type="ECO:0000313" key="1">
    <source>
        <dbReference type="EMBL" id="KAI0048484.1"/>
    </source>
</evidence>
<evidence type="ECO:0000313" key="2">
    <source>
        <dbReference type="Proteomes" id="UP000814033"/>
    </source>
</evidence>
<proteinExistence type="predicted"/>
<sequence length="330" mass="35576">MSTTTQNDTLTPLETHLLTVLALYEHGPIPESIPVYTGPASPQATEILRAIDTIARRTQPDIDTASPTVLTNVLHATDIPPLSLSEAEQELRLMKAQVQDVARVCNAITKGDMRQRMTMPAHGIVMVMVKDVVNKMADRLDSFATSTLRVAVETNNGALGSIALIELEGVWHQLSESVNNLSTVLTNEVRSVAQVATAISRGDLSLQIDLDTRGEMASMHARVNEMVVLLRALAADTVRICTEYAADGRVGGQMQVQTAQGVWAEMLKEQNTVTAYYSVLVRELIRVTTDLAKGKTTEKINAGAASGNLLELITAVNQLVDRLAASPPAA</sequence>
<dbReference type="Proteomes" id="UP000814033">
    <property type="component" value="Unassembled WGS sequence"/>
</dbReference>
<reference evidence="1" key="2">
    <citation type="journal article" date="2022" name="New Phytol.">
        <title>Evolutionary transition to the ectomycorrhizal habit in the genomes of a hyperdiverse lineage of mushroom-forming fungi.</title>
        <authorList>
            <person name="Looney B."/>
            <person name="Miyauchi S."/>
            <person name="Morin E."/>
            <person name="Drula E."/>
            <person name="Courty P.E."/>
            <person name="Kohler A."/>
            <person name="Kuo A."/>
            <person name="LaButti K."/>
            <person name="Pangilinan J."/>
            <person name="Lipzen A."/>
            <person name="Riley R."/>
            <person name="Andreopoulos W."/>
            <person name="He G."/>
            <person name="Johnson J."/>
            <person name="Nolan M."/>
            <person name="Tritt A."/>
            <person name="Barry K.W."/>
            <person name="Grigoriev I.V."/>
            <person name="Nagy L.G."/>
            <person name="Hibbett D."/>
            <person name="Henrissat B."/>
            <person name="Matheny P.B."/>
            <person name="Labbe J."/>
            <person name="Martin F.M."/>
        </authorList>
    </citation>
    <scope>NUCLEOTIDE SEQUENCE</scope>
    <source>
        <strain evidence="1">FP105234-sp</strain>
    </source>
</reference>
<comment type="caution">
    <text evidence="1">The sequence shown here is derived from an EMBL/GenBank/DDBJ whole genome shotgun (WGS) entry which is preliminary data.</text>
</comment>